<proteinExistence type="predicted"/>
<dbReference type="AlphaFoldDB" id="A0A0D6XBK1"/>
<organism evidence="1 2">
    <name type="scientific">Thermus filiformis</name>
    <dbReference type="NCBI Taxonomy" id="276"/>
    <lineage>
        <taxon>Bacteria</taxon>
        <taxon>Thermotogati</taxon>
        <taxon>Deinococcota</taxon>
        <taxon>Deinococci</taxon>
        <taxon>Thermales</taxon>
        <taxon>Thermaceae</taxon>
        <taxon>Thermus</taxon>
    </lineage>
</organism>
<sequence>MELKLVPIEKPDPLNVILGQAHFIKTVEDLHEALVTAVPGIRFGLAFSEASGKRLVRRSGTDPELTDLAVRNLLNLACGHAFLIVLGEGFYPINVLHAVKACPEVVRIFAATANPLKVVVAEEGEQRAILGVMDGFKPLGVEDEAEVAWRKDLLRRFGYKL</sequence>
<dbReference type="STRING" id="276.THFILI_03995"/>
<dbReference type="SUPFAM" id="SSF103165">
    <property type="entry name" value="Ta1353-like"/>
    <property type="match status" value="1"/>
</dbReference>
<accession>A0A0D6XBK1</accession>
<dbReference type="InterPro" id="IPR036902">
    <property type="entry name" value="Ta1353-like_sf"/>
</dbReference>
<keyword evidence="1" id="KW-0808">Transferase</keyword>
<gene>
    <name evidence="1" type="ORF">THFILI_03995</name>
</gene>
<dbReference type="OrthoDB" id="9785212at2"/>
<comment type="caution">
    <text evidence="1">The sequence shown here is derived from an EMBL/GenBank/DDBJ whole genome shotgun (WGS) entry which is preliminary data.</text>
</comment>
<dbReference type="Gene3D" id="3.40.1520.10">
    <property type="entry name" value="Ta1353-like"/>
    <property type="match status" value="1"/>
</dbReference>
<dbReference type="Pfam" id="PF04008">
    <property type="entry name" value="Adenosine_kin"/>
    <property type="match status" value="1"/>
</dbReference>
<keyword evidence="2" id="KW-1185">Reference proteome</keyword>
<dbReference type="Proteomes" id="UP000030364">
    <property type="component" value="Unassembled WGS sequence"/>
</dbReference>
<evidence type="ECO:0000313" key="1">
    <source>
        <dbReference type="EMBL" id="KIX84711.1"/>
    </source>
</evidence>
<protein>
    <submittedName>
        <fullName evidence="1">Adenosine monophosphate-protein transferase</fullName>
    </submittedName>
</protein>
<dbReference type="GO" id="GO:0016740">
    <property type="term" value="F:transferase activity"/>
    <property type="evidence" value="ECO:0007669"/>
    <property type="project" value="UniProtKB-KW"/>
</dbReference>
<dbReference type="PANTHER" id="PTHR36155:SF1">
    <property type="entry name" value="BLL5354 PROTEIN"/>
    <property type="match status" value="1"/>
</dbReference>
<dbReference type="RefSeq" id="WP_038064077.1">
    <property type="nucleotide sequence ID" value="NZ_JPSL02000037.1"/>
</dbReference>
<dbReference type="InterPro" id="IPR007153">
    <property type="entry name" value="Adenosine_kinase"/>
</dbReference>
<evidence type="ECO:0000313" key="2">
    <source>
        <dbReference type="Proteomes" id="UP000030364"/>
    </source>
</evidence>
<dbReference type="EMBL" id="JPSL02000037">
    <property type="protein sequence ID" value="KIX84711.1"/>
    <property type="molecule type" value="Genomic_DNA"/>
</dbReference>
<name>A0A0D6XBK1_THEFI</name>
<reference evidence="1 2" key="1">
    <citation type="journal article" date="2015" name="Genome Announc.">
        <title>Draft Genome Sequence of the Thermophile Thermus filiformis ATCC 43280, Producer of Carotenoid-(Di)glucoside-Branched Fatty Acid (Di)esters and Source of Hyperthermostable Enzymes of Biotechnological Interest.</title>
        <authorList>
            <person name="Mandelli F."/>
            <person name="Oliveira Ramires B."/>
            <person name="Couger M.B."/>
            <person name="Paixao D.A."/>
            <person name="Camilo C.M."/>
            <person name="Polikarpov I."/>
            <person name="Prade R."/>
            <person name="Riano-Pachon D.M."/>
            <person name="Squina F.M."/>
        </authorList>
    </citation>
    <scope>NUCLEOTIDE SEQUENCE [LARGE SCALE GENOMIC DNA]</scope>
    <source>
        <strain evidence="1 2">ATCC 43280</strain>
    </source>
</reference>
<dbReference type="PANTHER" id="PTHR36155">
    <property type="entry name" value="BLL5354 PROTEIN"/>
    <property type="match status" value="1"/>
</dbReference>